<evidence type="ECO:0000313" key="2">
    <source>
        <dbReference type="EMBL" id="KAF2902806.1"/>
    </source>
</evidence>
<proteinExistence type="predicted"/>
<comment type="caution">
    <text evidence="2">The sequence shown here is derived from an EMBL/GenBank/DDBJ whole genome shotgun (WGS) entry which is preliminary data.</text>
</comment>
<dbReference type="Proteomes" id="UP000801492">
    <property type="component" value="Unassembled WGS sequence"/>
</dbReference>
<organism evidence="2 3">
    <name type="scientific">Ignelater luminosus</name>
    <name type="common">Cucubano</name>
    <name type="synonym">Pyrophorus luminosus</name>
    <dbReference type="NCBI Taxonomy" id="2038154"/>
    <lineage>
        <taxon>Eukaryota</taxon>
        <taxon>Metazoa</taxon>
        <taxon>Ecdysozoa</taxon>
        <taxon>Arthropoda</taxon>
        <taxon>Hexapoda</taxon>
        <taxon>Insecta</taxon>
        <taxon>Pterygota</taxon>
        <taxon>Neoptera</taxon>
        <taxon>Endopterygota</taxon>
        <taxon>Coleoptera</taxon>
        <taxon>Polyphaga</taxon>
        <taxon>Elateriformia</taxon>
        <taxon>Elateroidea</taxon>
        <taxon>Elateridae</taxon>
        <taxon>Agrypninae</taxon>
        <taxon>Pyrophorini</taxon>
        <taxon>Ignelater</taxon>
    </lineage>
</organism>
<feature type="non-terminal residue" evidence="2">
    <location>
        <position position="186"/>
    </location>
</feature>
<feature type="domain" description="PiggyBac transposable element-derived protein" evidence="1">
    <location>
        <begin position="2"/>
        <end position="56"/>
    </location>
</feature>
<feature type="domain" description="PiggyBac transposable element-derived protein" evidence="1">
    <location>
        <begin position="60"/>
        <end position="164"/>
    </location>
</feature>
<dbReference type="PANTHER" id="PTHR46599">
    <property type="entry name" value="PIGGYBAC TRANSPOSABLE ELEMENT-DERIVED PROTEIN 4"/>
    <property type="match status" value="1"/>
</dbReference>
<dbReference type="Pfam" id="PF13843">
    <property type="entry name" value="DDE_Tnp_1_7"/>
    <property type="match status" value="2"/>
</dbReference>
<keyword evidence="3" id="KW-1185">Reference proteome</keyword>
<accession>A0A8K0GKI2</accession>
<feature type="non-terminal residue" evidence="2">
    <location>
        <position position="1"/>
    </location>
</feature>
<gene>
    <name evidence="2" type="ORF">ILUMI_03381</name>
</gene>
<reference evidence="2" key="1">
    <citation type="submission" date="2019-08" db="EMBL/GenBank/DDBJ databases">
        <title>The genome of the North American firefly Photinus pyralis.</title>
        <authorList>
            <consortium name="Photinus pyralis genome working group"/>
            <person name="Fallon T.R."/>
            <person name="Sander Lower S.E."/>
            <person name="Weng J.-K."/>
        </authorList>
    </citation>
    <scope>NUCLEOTIDE SEQUENCE</scope>
    <source>
        <strain evidence="2">TRF0915ILg1</strain>
        <tissue evidence="2">Whole body</tissue>
    </source>
</reference>
<sequence length="186" mass="21761">GGYLYDVKVYCGQERNDNEELTDPTIVVLDLVRNLLNKGRTVGVDNYYTSVELAQENVIEKKLKKGDCIVEESNTGIYVEKWKDKRDVMILNTKHIPEMVTVRKRSGEIEKPKNILEYNRHKSYIQVDISDQMKAYNNSLRRGVKWYRKLAIKLIVEAGLVNAYWLYQKVTQNKMSITKFHEEVVI</sequence>
<dbReference type="OrthoDB" id="6602143at2759"/>
<dbReference type="EMBL" id="VTPC01001183">
    <property type="protein sequence ID" value="KAF2902806.1"/>
    <property type="molecule type" value="Genomic_DNA"/>
</dbReference>
<protein>
    <recommendedName>
        <fullName evidence="1">PiggyBac transposable element-derived protein domain-containing protein</fullName>
    </recommendedName>
</protein>
<dbReference type="InterPro" id="IPR029526">
    <property type="entry name" value="PGBD"/>
</dbReference>
<dbReference type="PANTHER" id="PTHR46599:SF3">
    <property type="entry name" value="PIGGYBAC TRANSPOSABLE ELEMENT-DERIVED PROTEIN 4"/>
    <property type="match status" value="1"/>
</dbReference>
<name>A0A8K0GKI2_IGNLU</name>
<evidence type="ECO:0000313" key="3">
    <source>
        <dbReference type="Proteomes" id="UP000801492"/>
    </source>
</evidence>
<evidence type="ECO:0000259" key="1">
    <source>
        <dbReference type="Pfam" id="PF13843"/>
    </source>
</evidence>
<dbReference type="AlphaFoldDB" id="A0A8K0GKI2"/>